<dbReference type="EMBL" id="CP020465">
    <property type="protein sequence ID" value="ASP46527.1"/>
    <property type="molecule type" value="Genomic_DNA"/>
</dbReference>
<gene>
    <name evidence="1" type="ORF">B5D82_01290</name>
</gene>
<name>A0A222G3L5_9GAMM</name>
<proteinExistence type="predicted"/>
<reference evidence="1 2" key="1">
    <citation type="submission" date="2017-08" db="EMBL/GenBank/DDBJ databases">
        <title>Complete genome of Colwellia sp. NB097-1, a psychrophile bacterium ioslated from Bering Sea.</title>
        <authorList>
            <person name="Chen X."/>
        </authorList>
    </citation>
    <scope>NUCLEOTIDE SEQUENCE [LARGE SCALE GENOMIC DNA]</scope>
    <source>
        <strain evidence="1 2">NB097-1</strain>
    </source>
</reference>
<dbReference type="OrthoDB" id="9997at2"/>
<protein>
    <submittedName>
        <fullName evidence="1">Uncharacterized protein</fullName>
    </submittedName>
</protein>
<sequence length="445" mass="49283">MKVIVKRTFYILLSLSLLIFALIFLALQSSPHIKAVHQIDANFAAENKKTLQRIVQTIKSVQTGESNNQPVLLSVSQNEIDGLSALGHRAIPQLISNIILIKGQGFFRFSLELPLPQLIRFLNIELTLNASQTGLDLDTAYIGSIPIPGKLLMVLADVVSENYIKKEFGISLINIISKVDISPSSLHINIEIPNSLHNNNKTAKASLFALRDKFALFGNVDDIRFYHQALLNFISNNEDKKSLAPYIAHVFSVATKRSARLGAQAALENKAALTALVLYFGTDTFELLIGDISHYSSEQALQRLKLQRSVTLRNRVDIQKHFIYSIALQLFGSSNASDAIGELKEFLDSNKGGSGFSFADLMADRAGTRFAMISTQSNKSALLLQASLAQTNTESAIIPALAKLPEGITQQAFQKYYQDIQSPHYIAMLSHIDEQLLQIPLYRIQ</sequence>
<accession>A0A222G3L5</accession>
<organism evidence="1 2">
    <name type="scientific">Cognaticolwellia beringensis</name>
    <dbReference type="NCBI Taxonomy" id="1967665"/>
    <lineage>
        <taxon>Bacteria</taxon>
        <taxon>Pseudomonadati</taxon>
        <taxon>Pseudomonadota</taxon>
        <taxon>Gammaproteobacteria</taxon>
        <taxon>Alteromonadales</taxon>
        <taxon>Colwelliaceae</taxon>
        <taxon>Cognaticolwellia</taxon>
    </lineage>
</organism>
<evidence type="ECO:0000313" key="2">
    <source>
        <dbReference type="Proteomes" id="UP000202259"/>
    </source>
</evidence>
<dbReference type="AlphaFoldDB" id="A0A222G3L5"/>
<evidence type="ECO:0000313" key="1">
    <source>
        <dbReference type="EMBL" id="ASP46527.1"/>
    </source>
</evidence>
<dbReference type="KEGG" id="cber:B5D82_01290"/>
<dbReference type="Proteomes" id="UP000202259">
    <property type="component" value="Chromosome"/>
</dbReference>
<dbReference type="RefSeq" id="WP_081148589.1">
    <property type="nucleotide sequence ID" value="NZ_CP020465.1"/>
</dbReference>
<keyword evidence="2" id="KW-1185">Reference proteome</keyword>